<evidence type="ECO:0000256" key="1">
    <source>
        <dbReference type="SAM" id="Coils"/>
    </source>
</evidence>
<proteinExistence type="predicted"/>
<sequence length="260" mass="30023">MSFADIAATTDRRADTFSFTEAERKKILNATQPLPTTTTRSGADSLRKLEQLKRREVSWAMHTASLAEYAKAHRIPRGLRIMLQPALFKDNTEFLQKWRGILNRCSLDLITLTVQQLQTGTRELKQQLHTAEDEFKTYVEADNTQLKELEAKMEKLQQEILQLKLRKFTRDTKDYERGEVYTWRDTRRRFRSYRRPEVSSPDRSSVGTSDGGQDSSASSQNSAVPFLGLSQTTKSGARPEGDVANRSTRHRGRQKRHFRR</sequence>
<dbReference type="Proteomes" id="UP000694892">
    <property type="component" value="Chromosome 5S"/>
</dbReference>
<keyword evidence="1" id="KW-0175">Coiled coil</keyword>
<accession>A0A974CR80</accession>
<reference evidence="4" key="1">
    <citation type="journal article" date="2016" name="Nature">
        <title>Genome evolution in the allotetraploid frog Xenopus laevis.</title>
        <authorList>
            <person name="Session A.M."/>
            <person name="Uno Y."/>
            <person name="Kwon T."/>
            <person name="Chapman J.A."/>
            <person name="Toyoda A."/>
            <person name="Takahashi S."/>
            <person name="Fukui A."/>
            <person name="Hikosaka A."/>
            <person name="Suzuki A."/>
            <person name="Kondo M."/>
            <person name="van Heeringen S.J."/>
            <person name="Quigley I."/>
            <person name="Heinz S."/>
            <person name="Ogino H."/>
            <person name="Ochi H."/>
            <person name="Hellsten U."/>
            <person name="Lyons J.B."/>
            <person name="Simakov O."/>
            <person name="Putnam N."/>
            <person name="Stites J."/>
            <person name="Kuroki Y."/>
            <person name="Tanaka T."/>
            <person name="Michiue T."/>
            <person name="Watanabe M."/>
            <person name="Bogdanovic O."/>
            <person name="Lister R."/>
            <person name="Georgiou G."/>
            <person name="Paranjpe S.S."/>
            <person name="van Kruijsbergen I."/>
            <person name="Shu S."/>
            <person name="Carlson J."/>
            <person name="Kinoshita T."/>
            <person name="Ohta Y."/>
            <person name="Mawaribuchi S."/>
            <person name="Jenkins J."/>
            <person name="Grimwood J."/>
            <person name="Schmutz J."/>
            <person name="Mitros T."/>
            <person name="Mozaffari S.V."/>
            <person name="Suzuki Y."/>
            <person name="Haramoto Y."/>
            <person name="Yamamoto T.S."/>
            <person name="Takagi C."/>
            <person name="Heald R."/>
            <person name="Miller K."/>
            <person name="Haudenschild C."/>
            <person name="Kitzman J."/>
            <person name="Nakayama T."/>
            <person name="Izutsu Y."/>
            <person name="Robert J."/>
            <person name="Fortriede J."/>
            <person name="Burns K."/>
            <person name="Lotay V."/>
            <person name="Karimi K."/>
            <person name="Yasuoka Y."/>
            <person name="Dichmann D.S."/>
            <person name="Flajnik M.F."/>
            <person name="Houston D.W."/>
            <person name="Shendure J."/>
            <person name="DuPasquier L."/>
            <person name="Vize P.D."/>
            <person name="Zorn A.M."/>
            <person name="Ito M."/>
            <person name="Marcotte E.M."/>
            <person name="Wallingford J.B."/>
            <person name="Ito Y."/>
            <person name="Asashima M."/>
            <person name="Ueno N."/>
            <person name="Matsuda Y."/>
            <person name="Veenstra G.J."/>
            <person name="Fujiyama A."/>
            <person name="Harland R.M."/>
            <person name="Taira M."/>
            <person name="Rokhsar D.S."/>
        </authorList>
    </citation>
    <scope>NUCLEOTIDE SEQUENCE [LARGE SCALE GENOMIC DNA]</scope>
    <source>
        <strain evidence="4">J</strain>
    </source>
</reference>
<dbReference type="AlphaFoldDB" id="A0A974CR80"/>
<dbReference type="EMBL" id="CM004475">
    <property type="protein sequence ID" value="OCT78085.1"/>
    <property type="molecule type" value="Genomic_DNA"/>
</dbReference>
<evidence type="ECO:0000313" key="3">
    <source>
        <dbReference type="EMBL" id="OCT78085.1"/>
    </source>
</evidence>
<gene>
    <name evidence="3" type="ORF">XELAEV_18029187mg</name>
</gene>
<feature type="coiled-coil region" evidence="1">
    <location>
        <begin position="114"/>
        <end position="166"/>
    </location>
</feature>
<protein>
    <submittedName>
        <fullName evidence="3">Uncharacterized protein</fullName>
    </submittedName>
</protein>
<feature type="compositionally biased region" description="Basic residues" evidence="2">
    <location>
        <begin position="247"/>
        <end position="260"/>
    </location>
</feature>
<organism evidence="3 4">
    <name type="scientific">Xenopus laevis</name>
    <name type="common">African clawed frog</name>
    <dbReference type="NCBI Taxonomy" id="8355"/>
    <lineage>
        <taxon>Eukaryota</taxon>
        <taxon>Metazoa</taxon>
        <taxon>Chordata</taxon>
        <taxon>Craniata</taxon>
        <taxon>Vertebrata</taxon>
        <taxon>Euteleostomi</taxon>
        <taxon>Amphibia</taxon>
        <taxon>Batrachia</taxon>
        <taxon>Anura</taxon>
        <taxon>Pipoidea</taxon>
        <taxon>Pipidae</taxon>
        <taxon>Xenopodinae</taxon>
        <taxon>Xenopus</taxon>
        <taxon>Xenopus</taxon>
    </lineage>
</organism>
<evidence type="ECO:0000313" key="4">
    <source>
        <dbReference type="Proteomes" id="UP000694892"/>
    </source>
</evidence>
<evidence type="ECO:0000256" key="2">
    <source>
        <dbReference type="SAM" id="MobiDB-lite"/>
    </source>
</evidence>
<name>A0A974CR80_XENLA</name>
<feature type="region of interest" description="Disordered" evidence="2">
    <location>
        <begin position="194"/>
        <end position="260"/>
    </location>
</feature>
<feature type="compositionally biased region" description="Low complexity" evidence="2">
    <location>
        <begin position="211"/>
        <end position="223"/>
    </location>
</feature>